<proteinExistence type="predicted"/>
<reference evidence="2 3" key="1">
    <citation type="submission" date="2013-01" db="EMBL/GenBank/DDBJ databases">
        <title>The Genome Sequence of Clostridium colicanis 209318.</title>
        <authorList>
            <consortium name="The Broad Institute Genome Sequencing Platform"/>
            <person name="Earl A."/>
            <person name="Ward D."/>
            <person name="Feldgarden M."/>
            <person name="Gevers D."/>
            <person name="Courvalin P."/>
            <person name="Lambert T."/>
            <person name="Walker B."/>
            <person name="Young S.K."/>
            <person name="Zeng Q."/>
            <person name="Gargeya S."/>
            <person name="Fitzgerald M."/>
            <person name="Haas B."/>
            <person name="Abouelleil A."/>
            <person name="Alvarado L."/>
            <person name="Arachchi H.M."/>
            <person name="Berlin A.M."/>
            <person name="Chapman S.B."/>
            <person name="Dewar J."/>
            <person name="Goldberg J."/>
            <person name="Griggs A."/>
            <person name="Gujja S."/>
            <person name="Hansen M."/>
            <person name="Howarth C."/>
            <person name="Imamovic A."/>
            <person name="Larimer J."/>
            <person name="McCowan C."/>
            <person name="Murphy C."/>
            <person name="Neiman D."/>
            <person name="Pearson M."/>
            <person name="Priest M."/>
            <person name="Roberts A."/>
            <person name="Saif S."/>
            <person name="Shea T."/>
            <person name="Sisk P."/>
            <person name="Sykes S."/>
            <person name="Wortman J."/>
            <person name="Nusbaum C."/>
            <person name="Birren B."/>
        </authorList>
    </citation>
    <scope>NUCLEOTIDE SEQUENCE [LARGE SCALE GENOMIC DNA]</scope>
    <source>
        <strain evidence="2 3">209318</strain>
    </source>
</reference>
<dbReference type="InterPro" id="IPR018913">
    <property type="entry name" value="BppU_N"/>
</dbReference>
<evidence type="ECO:0000313" key="2">
    <source>
        <dbReference type="EMBL" id="ENY98749.1"/>
    </source>
</evidence>
<dbReference type="PATRIC" id="fig|999411.4.peg.3220"/>
<dbReference type="Pfam" id="PF10651">
    <property type="entry name" value="BppU_N"/>
    <property type="match status" value="1"/>
</dbReference>
<feature type="domain" description="BppU N-terminal" evidence="1">
    <location>
        <begin position="20"/>
        <end position="108"/>
    </location>
</feature>
<evidence type="ECO:0000259" key="1">
    <source>
        <dbReference type="Pfam" id="PF10651"/>
    </source>
</evidence>
<name>N9W7B0_9CLOT</name>
<dbReference type="AlphaFoldDB" id="N9W7B0"/>
<dbReference type="Gene3D" id="2.60.40.3350">
    <property type="match status" value="1"/>
</dbReference>
<protein>
    <recommendedName>
        <fullName evidence="1">BppU N-terminal domain-containing protein</fullName>
    </recommendedName>
</protein>
<accession>N9W7B0</accession>
<gene>
    <name evidence="2" type="ORF">HMPREF1092_03307</name>
</gene>
<sequence length="111" mass="12563">MTLDNQTLIFNLDKTFNLFNLSAKQFDTDNARSFTFQFIQNNTPFNLSSINVSVGGIKPDGKKIFNDVQIIDSTNGIVELDLTSQMLAVNGVLKLEFIFMKDNIRLSSYPF</sequence>
<organism evidence="2 3">
    <name type="scientific">Clostridium thermobutyricum</name>
    <dbReference type="NCBI Taxonomy" id="29372"/>
    <lineage>
        <taxon>Bacteria</taxon>
        <taxon>Bacillati</taxon>
        <taxon>Bacillota</taxon>
        <taxon>Clostridia</taxon>
        <taxon>Eubacteriales</taxon>
        <taxon>Clostridiaceae</taxon>
        <taxon>Clostridium</taxon>
    </lineage>
</organism>
<dbReference type="EMBL" id="AGYT01000026">
    <property type="protein sequence ID" value="ENY98749.1"/>
    <property type="molecule type" value="Genomic_DNA"/>
</dbReference>
<keyword evidence="3" id="KW-1185">Reference proteome</keyword>
<dbReference type="RefSeq" id="WP_002599747.1">
    <property type="nucleotide sequence ID" value="NZ_KB850960.1"/>
</dbReference>
<dbReference type="Proteomes" id="UP000013097">
    <property type="component" value="Unassembled WGS sequence"/>
</dbReference>
<comment type="caution">
    <text evidence="2">The sequence shown here is derived from an EMBL/GenBank/DDBJ whole genome shotgun (WGS) entry which is preliminary data.</text>
</comment>
<evidence type="ECO:0000313" key="3">
    <source>
        <dbReference type="Proteomes" id="UP000013097"/>
    </source>
</evidence>
<dbReference type="HOGENOM" id="CLU_2153961_0_0_9"/>